<gene>
    <name evidence="5" type="primary">ambra1</name>
</gene>
<feature type="region of interest" description="Disordered" evidence="4">
    <location>
        <begin position="314"/>
        <end position="333"/>
    </location>
</feature>
<dbReference type="AlphaFoldDB" id="A0A0U5EFU4"/>
<feature type="compositionally biased region" description="Polar residues" evidence="4">
    <location>
        <begin position="314"/>
        <end position="324"/>
    </location>
</feature>
<protein>
    <submittedName>
        <fullName evidence="5">Activating molecule in beclin-1-regulated autophagy</fullName>
    </submittedName>
</protein>
<keyword evidence="1 3" id="KW-0853">WD repeat</keyword>
<dbReference type="InterPro" id="IPR036322">
    <property type="entry name" value="WD40_repeat_dom_sf"/>
</dbReference>
<feature type="region of interest" description="Disordered" evidence="4">
    <location>
        <begin position="802"/>
        <end position="823"/>
    </location>
</feature>
<dbReference type="GO" id="GO:0000045">
    <property type="term" value="P:autophagosome assembly"/>
    <property type="evidence" value="ECO:0007669"/>
    <property type="project" value="TreeGrafter"/>
</dbReference>
<dbReference type="GO" id="GO:1990756">
    <property type="term" value="F:ubiquitin-like ligase-substrate adaptor activity"/>
    <property type="evidence" value="ECO:0007669"/>
    <property type="project" value="TreeGrafter"/>
</dbReference>
<dbReference type="PANTHER" id="PTHR22874:SF1">
    <property type="entry name" value="ACTIVATING MOLECULE IN BECN1-REGULATED AUTOPHAGY PROTEIN 1"/>
    <property type="match status" value="1"/>
</dbReference>
<dbReference type="PROSITE" id="PS50082">
    <property type="entry name" value="WD_REPEATS_2"/>
    <property type="match status" value="1"/>
</dbReference>
<dbReference type="Pfam" id="PF00400">
    <property type="entry name" value="WD40"/>
    <property type="match status" value="1"/>
</dbReference>
<proteinExistence type="evidence at transcript level"/>
<evidence type="ECO:0000256" key="3">
    <source>
        <dbReference type="PROSITE-ProRule" id="PRU00221"/>
    </source>
</evidence>
<evidence type="ECO:0000256" key="1">
    <source>
        <dbReference type="ARBA" id="ARBA00022574"/>
    </source>
</evidence>
<feature type="compositionally biased region" description="Basic and acidic residues" evidence="4">
    <location>
        <begin position="472"/>
        <end position="485"/>
    </location>
</feature>
<keyword evidence="2" id="KW-0677">Repeat</keyword>
<feature type="compositionally biased region" description="Polar residues" evidence="4">
    <location>
        <begin position="662"/>
        <end position="675"/>
    </location>
</feature>
<evidence type="ECO:0000256" key="4">
    <source>
        <dbReference type="SAM" id="MobiDB-lite"/>
    </source>
</evidence>
<feature type="compositionally biased region" description="Polar residues" evidence="4">
    <location>
        <begin position="487"/>
        <end position="498"/>
    </location>
</feature>
<accession>A0A0U5EFU4</accession>
<evidence type="ECO:0000313" key="5">
    <source>
        <dbReference type="EMBL" id="CDM87254.2"/>
    </source>
</evidence>
<dbReference type="Gene3D" id="2.130.10.10">
    <property type="entry name" value="YVTN repeat-like/Quinoprotein amine dehydrogenase"/>
    <property type="match status" value="1"/>
</dbReference>
<organism evidence="5">
    <name type="scientific">Botryllus schlosseri</name>
    <name type="common">Golden star tunicate</name>
    <name type="synonym">Alcyonium schlosseri</name>
    <dbReference type="NCBI Taxonomy" id="30301"/>
    <lineage>
        <taxon>Eukaryota</taxon>
        <taxon>Metazoa</taxon>
        <taxon>Chordata</taxon>
        <taxon>Tunicata</taxon>
        <taxon>Ascidiacea</taxon>
        <taxon>Stolidobranchia</taxon>
        <taxon>Styelidae</taxon>
        <taxon>Botryllus</taxon>
    </lineage>
</organism>
<name>A0A0U5EFU4_BOTSH</name>
<dbReference type="SMART" id="SM00320">
    <property type="entry name" value="WD40"/>
    <property type="match status" value="4"/>
</dbReference>
<dbReference type="InterPro" id="IPR019775">
    <property type="entry name" value="WD40_repeat_CS"/>
</dbReference>
<feature type="region of interest" description="Disordered" evidence="4">
    <location>
        <begin position="472"/>
        <end position="498"/>
    </location>
</feature>
<feature type="region of interest" description="Disordered" evidence="4">
    <location>
        <begin position="660"/>
        <end position="698"/>
    </location>
</feature>
<feature type="region of interest" description="Disordered" evidence="4">
    <location>
        <begin position="731"/>
        <end position="764"/>
    </location>
</feature>
<dbReference type="EMBL" id="HG931086">
    <property type="protein sequence ID" value="CDM87254.2"/>
    <property type="molecule type" value="mRNA"/>
</dbReference>
<dbReference type="PROSITE" id="PS50294">
    <property type="entry name" value="WD_REPEATS_REGION"/>
    <property type="match status" value="1"/>
</dbReference>
<feature type="compositionally biased region" description="Low complexity" evidence="4">
    <location>
        <begin position="676"/>
        <end position="698"/>
    </location>
</feature>
<dbReference type="InterPro" id="IPR001680">
    <property type="entry name" value="WD40_rpt"/>
</dbReference>
<dbReference type="SUPFAM" id="SSF50978">
    <property type="entry name" value="WD40 repeat-like"/>
    <property type="match status" value="1"/>
</dbReference>
<dbReference type="GO" id="GO:0080008">
    <property type="term" value="C:Cul4-RING E3 ubiquitin ligase complex"/>
    <property type="evidence" value="ECO:0007669"/>
    <property type="project" value="TreeGrafter"/>
</dbReference>
<evidence type="ECO:0000256" key="2">
    <source>
        <dbReference type="ARBA" id="ARBA00022737"/>
    </source>
</evidence>
<dbReference type="PANTHER" id="PTHR22874">
    <property type="entry name" value="ACTIVATING MOLECULE IN BECN1-REGULATED AUTOPHAGY PROTEIN 1"/>
    <property type="match status" value="1"/>
</dbReference>
<dbReference type="InterPro" id="IPR015943">
    <property type="entry name" value="WD40/YVTN_repeat-like_dom_sf"/>
</dbReference>
<dbReference type="PROSITE" id="PS00678">
    <property type="entry name" value="WD_REPEATS_1"/>
    <property type="match status" value="1"/>
</dbReference>
<dbReference type="GO" id="GO:0000423">
    <property type="term" value="P:mitophagy"/>
    <property type="evidence" value="ECO:0007669"/>
    <property type="project" value="TreeGrafter"/>
</dbReference>
<reference evidence="5" key="1">
    <citation type="submission" date="2014-01" db="EMBL/GenBank/DDBJ databases">
        <title>Cloning and expression analysis of ambra1 in Botryllus schlosseri.</title>
        <authorList>
            <person name="Skobo T."/>
            <person name="Benato F."/>
            <person name="Gasparini F."/>
            <person name="Carnevali O."/>
            <person name="Manni L."/>
            <person name="Dalla Valle L."/>
        </authorList>
    </citation>
    <scope>NUCLEOTIDE SEQUENCE</scope>
</reference>
<dbReference type="SUPFAM" id="SSF69322">
    <property type="entry name" value="Tricorn protease domain 2"/>
    <property type="match status" value="1"/>
</dbReference>
<feature type="compositionally biased region" description="Low complexity" evidence="4">
    <location>
        <begin position="731"/>
        <end position="747"/>
    </location>
</feature>
<feature type="repeat" description="WD" evidence="3">
    <location>
        <begin position="101"/>
        <end position="136"/>
    </location>
</feature>
<dbReference type="InterPro" id="IPR052596">
    <property type="entry name" value="AMBRA1_autophagy"/>
</dbReference>
<sequence length="1083" mass="121108">MIHSGKWRGNLIDVNTNSVVALRNRSLGVRGFNWSHCPLHHIADRAIVHFSTKNEKFKLPSRTRTTFITAFSSDNTLLASCHGDHNTHILDVSTKEVVRTLSGHERSPWCVTFHPKSNEIIATGSLNGEVRVWDLRGAGSESWTLEHPDEEQIAIASLSFHPYEHVLAIAGGNEIYFWDWSLPQPFASVKTNTKEEKVRLVRFDPWGSSIITGVGSVDDDEFMDSSSSSLPQRTLDASLIRSPRFQDRDSGRNARSRSILSHGSMRREISETHQRILHARVSVNEEIRQQYTRLERLRQERHRLEMRLRELQNSANEVRNSTPGGRSRPSMSRVAVGQDSINLSHPTNLSDVHQHSHAPLPVLPSESAAFAPYMDSLAASARRSIAGLGPTARDTEISAFDNLRNVDHTFVGAYRRWRRDSQDHVTQSDPLTSSTLASRHSIFSDVQNRSLHTGRNTSPRLIHERMRTLLRQRRDSNSESRHLLESPHQSLTARSRLDSSVYSEPRIAPYVYFPDLLPRGDSTDDRPPARSVYGAFDERPAITDMGMRNETLSNDAGSRRDQYADFFGALVTRPASLDSFQEIPVPDVQMSGIELGVVSDQSEPANADELGSGVVDDQSSFPALFSPVDEVISGSILLEQSNTGNTRNDTIDSVLQGHGHENITQNDSMNTSLATSQPSSSNAADSSPAHSRSSSSLEAAQNLSAAVNSLVEATDTLNEAADNLLRDAASSASQLMDDSDSSSGDGDPWTANDTPLPSFVESGADGRVRPINAWRSRSGRHDSALFRRARSIWRMPREVNHFQSERERRNRSGNSGPTHSRRRVWEDVRHSNPFGSNRQRRLRIRPAQRLASLRRNRRNNINRIISDVYAENHGLRSVLLSIDHMMYRLQYWDFSKLQLPEISSHMKNVVVDACKIYNDSSIDISRDGRVLAAFVPSYDNEPPGSDSMEVAIFSLERKTFGQVLFKKEYEHTVVCLSISPLCNHICVGFKYRHCLIGDPHMNKFLMGHVLAMTDEEEMPIAQQIHHPDRNTRVVSINTVTWSPEPGGGLVYGTNSGEVRMVSVMPKPPEAVGSSNDLLTHADS</sequence>